<gene>
    <name evidence="1" type="ORF">SAMN05216190_1572</name>
</gene>
<dbReference type="Proteomes" id="UP000198784">
    <property type="component" value="Unassembled WGS sequence"/>
</dbReference>
<dbReference type="AlphaFoldDB" id="A0A1I5XEG3"/>
<keyword evidence="2" id="KW-1185">Reference proteome</keyword>
<evidence type="ECO:0000313" key="1">
    <source>
        <dbReference type="EMBL" id="SFQ30372.1"/>
    </source>
</evidence>
<reference evidence="2" key="1">
    <citation type="submission" date="2016-10" db="EMBL/GenBank/DDBJ databases">
        <authorList>
            <person name="Varghese N."/>
            <person name="Submissions S."/>
        </authorList>
    </citation>
    <scope>NUCLEOTIDE SEQUENCE [LARGE SCALE GENOMIC DNA]</scope>
    <source>
        <strain evidence="2">DSM 17834</strain>
    </source>
</reference>
<organism evidence="1 2">
    <name type="scientific">Pseudomonas borbori</name>
    <dbReference type="NCBI Taxonomy" id="289003"/>
    <lineage>
        <taxon>Bacteria</taxon>
        <taxon>Pseudomonadati</taxon>
        <taxon>Pseudomonadota</taxon>
        <taxon>Gammaproteobacteria</taxon>
        <taxon>Pseudomonadales</taxon>
        <taxon>Pseudomonadaceae</taxon>
        <taxon>Pseudomonas</taxon>
    </lineage>
</organism>
<sequence length="268" mass="30216">MHLVGYAWLREAMQLSAFPLRLPAIVQPVTRLKKIGQTLAVPSATAPAADDLLGHMLFALKHEGVNLAILAQALPKIPVTTLERALQEAPNGIYIRKACYLREAFTHEEVPQHAPVRGAFVPLFDPKRYVTRSGERNSRWRVEFNGLGNLNYCATVEKASRLIELQEHDILGRAKAFMESLPPVMMDRAINWAYLHETKDSFAIEREAPSEDKSRRFIQLLRQAHERQPLTEEYLVALQNATVSNPYDLAAAFRHEQNHLAGALSGHQ</sequence>
<evidence type="ECO:0000313" key="2">
    <source>
        <dbReference type="Proteomes" id="UP000198784"/>
    </source>
</evidence>
<dbReference type="EMBL" id="FOWX01000057">
    <property type="protein sequence ID" value="SFQ30372.1"/>
    <property type="molecule type" value="Genomic_DNA"/>
</dbReference>
<accession>A0A1I5XEG3</accession>
<protein>
    <submittedName>
        <fullName evidence="1">Uncharacterized protein</fullName>
    </submittedName>
</protein>
<dbReference type="STRING" id="289003.SAMN05216190_1572"/>
<name>A0A1I5XEG3_9PSED</name>
<proteinExistence type="predicted"/>